<evidence type="ECO:0000256" key="1">
    <source>
        <dbReference type="SAM" id="MobiDB-lite"/>
    </source>
</evidence>
<evidence type="ECO:0000313" key="2">
    <source>
        <dbReference type="EMBL" id="RAL00575.1"/>
    </source>
</evidence>
<accession>A0A395GZV9</accession>
<dbReference type="Proteomes" id="UP000249402">
    <property type="component" value="Unassembled WGS sequence"/>
</dbReference>
<dbReference type="EMBL" id="KZ824439">
    <property type="protein sequence ID" value="RAL00575.1"/>
    <property type="molecule type" value="Genomic_DNA"/>
</dbReference>
<evidence type="ECO:0000313" key="3">
    <source>
        <dbReference type="Proteomes" id="UP000249402"/>
    </source>
</evidence>
<organism evidence="2 3">
    <name type="scientific">Aspergillus ibericus CBS 121593</name>
    <dbReference type="NCBI Taxonomy" id="1448316"/>
    <lineage>
        <taxon>Eukaryota</taxon>
        <taxon>Fungi</taxon>
        <taxon>Dikarya</taxon>
        <taxon>Ascomycota</taxon>
        <taxon>Pezizomycotina</taxon>
        <taxon>Eurotiomycetes</taxon>
        <taxon>Eurotiomycetidae</taxon>
        <taxon>Eurotiales</taxon>
        <taxon>Aspergillaceae</taxon>
        <taxon>Aspergillus</taxon>
        <taxon>Aspergillus subgen. Circumdati</taxon>
    </lineage>
</organism>
<dbReference type="RefSeq" id="XP_025574902.1">
    <property type="nucleotide sequence ID" value="XM_025719509.1"/>
</dbReference>
<dbReference type="GeneID" id="37224374"/>
<dbReference type="AlphaFoldDB" id="A0A395GZV9"/>
<keyword evidence="3" id="KW-1185">Reference proteome</keyword>
<name>A0A395GZV9_9EURO</name>
<dbReference type="VEuPathDB" id="FungiDB:BO80DRAFT_425395"/>
<feature type="region of interest" description="Disordered" evidence="1">
    <location>
        <begin position="38"/>
        <end position="66"/>
    </location>
</feature>
<gene>
    <name evidence="2" type="ORF">BO80DRAFT_425395</name>
</gene>
<proteinExistence type="predicted"/>
<protein>
    <submittedName>
        <fullName evidence="2">Uncharacterized protein</fullName>
    </submittedName>
</protein>
<sequence length="114" mass="12954">MLSRYWDNASPFALDLVGAVIRQGTFSKTYPKLTATTLHTTTSPDPNKNPHISAHNAVRPARSQYECSQRRLRKHHLNPPPNKTTTPNPTSMYAATPLVWGYPILVPYYAPYMW</sequence>
<dbReference type="STRING" id="1448316.A0A395GZV9"/>
<reference evidence="2 3" key="1">
    <citation type="submission" date="2018-02" db="EMBL/GenBank/DDBJ databases">
        <title>The genomes of Aspergillus section Nigri reveals drivers in fungal speciation.</title>
        <authorList>
            <consortium name="DOE Joint Genome Institute"/>
            <person name="Vesth T.C."/>
            <person name="Nybo J."/>
            <person name="Theobald S."/>
            <person name="Brandl J."/>
            <person name="Frisvad J.C."/>
            <person name="Nielsen K.F."/>
            <person name="Lyhne E.K."/>
            <person name="Kogle M.E."/>
            <person name="Kuo A."/>
            <person name="Riley R."/>
            <person name="Clum A."/>
            <person name="Nolan M."/>
            <person name="Lipzen A."/>
            <person name="Salamov A."/>
            <person name="Henrissat B."/>
            <person name="Wiebenga A."/>
            <person name="De vries R.P."/>
            <person name="Grigoriev I.V."/>
            <person name="Mortensen U.H."/>
            <person name="Andersen M.R."/>
            <person name="Baker S.E."/>
        </authorList>
    </citation>
    <scope>NUCLEOTIDE SEQUENCE [LARGE SCALE GENOMIC DNA]</scope>
    <source>
        <strain evidence="2 3">CBS 121593</strain>
    </source>
</reference>